<dbReference type="AlphaFoldDB" id="A0A381XJW2"/>
<proteinExistence type="predicted"/>
<dbReference type="PANTHER" id="PTHR43283:SF3">
    <property type="entry name" value="BETA-LACTAMASE FAMILY PROTEIN (AFU_ORTHOLOGUE AFUA_5G07500)"/>
    <property type="match status" value="1"/>
</dbReference>
<dbReference type="PROSITE" id="PS51257">
    <property type="entry name" value="PROKAR_LIPOPROTEIN"/>
    <property type="match status" value="1"/>
</dbReference>
<reference evidence="2" key="1">
    <citation type="submission" date="2018-05" db="EMBL/GenBank/DDBJ databases">
        <authorList>
            <person name="Lanie J.A."/>
            <person name="Ng W.-L."/>
            <person name="Kazmierczak K.M."/>
            <person name="Andrzejewski T.M."/>
            <person name="Davidsen T.M."/>
            <person name="Wayne K.J."/>
            <person name="Tettelin H."/>
            <person name="Glass J.I."/>
            <person name="Rusch D."/>
            <person name="Podicherti R."/>
            <person name="Tsui H.-C.T."/>
            <person name="Winkler M.E."/>
        </authorList>
    </citation>
    <scope>NUCLEOTIDE SEQUENCE</scope>
</reference>
<feature type="non-terminal residue" evidence="2">
    <location>
        <position position="304"/>
    </location>
</feature>
<dbReference type="InterPro" id="IPR012338">
    <property type="entry name" value="Beta-lactam/transpept-like"/>
</dbReference>
<dbReference type="InterPro" id="IPR001466">
    <property type="entry name" value="Beta-lactam-related"/>
</dbReference>
<evidence type="ECO:0000259" key="1">
    <source>
        <dbReference type="Pfam" id="PF00144"/>
    </source>
</evidence>
<dbReference type="Pfam" id="PF00144">
    <property type="entry name" value="Beta-lactamase"/>
    <property type="match status" value="1"/>
</dbReference>
<name>A0A381XJW2_9ZZZZ</name>
<feature type="domain" description="Beta-lactamase-related" evidence="1">
    <location>
        <begin position="38"/>
        <end position="276"/>
    </location>
</feature>
<evidence type="ECO:0000313" key="2">
    <source>
        <dbReference type="EMBL" id="SVA64573.1"/>
    </source>
</evidence>
<accession>A0A381XJW2</accession>
<dbReference type="Gene3D" id="3.40.710.10">
    <property type="entry name" value="DD-peptidase/beta-lactamase superfamily"/>
    <property type="match status" value="1"/>
</dbReference>
<sequence>MRKNIKKKLIIVLTFSVIACESSNLHRSSFDFDRLSRIDSAVEESIKNHEIPGAVGLVIHDGDVVYHKSFGFSDVDSQKPMRPDSIFRIASMTKAITTVGVMILYEKGEFLLSDPISDYIPEFKNPMVVTKVDDEGRVTETRSANREIQIIDLLTHTAGIGYPFIPSKLSKTYSAAGVIDGITAGAILLKDNIVNLANQPLLFDPGSAYAYGLNTDVLGYLIEVISGKPLDVFFREEIFEPLGMRDTYFYLPKAKEGRLVTLYADKDGSGIKVLKGRSNESDIYLDNPNYPYQGARMMFSGGAG</sequence>
<protein>
    <recommendedName>
        <fullName evidence="1">Beta-lactamase-related domain-containing protein</fullName>
    </recommendedName>
</protein>
<dbReference type="InterPro" id="IPR050789">
    <property type="entry name" value="Diverse_Enzym_Activities"/>
</dbReference>
<dbReference type="SUPFAM" id="SSF56601">
    <property type="entry name" value="beta-lactamase/transpeptidase-like"/>
    <property type="match status" value="1"/>
</dbReference>
<organism evidence="2">
    <name type="scientific">marine metagenome</name>
    <dbReference type="NCBI Taxonomy" id="408172"/>
    <lineage>
        <taxon>unclassified sequences</taxon>
        <taxon>metagenomes</taxon>
        <taxon>ecological metagenomes</taxon>
    </lineage>
</organism>
<dbReference type="EMBL" id="UINC01015313">
    <property type="protein sequence ID" value="SVA64573.1"/>
    <property type="molecule type" value="Genomic_DNA"/>
</dbReference>
<dbReference type="PANTHER" id="PTHR43283">
    <property type="entry name" value="BETA-LACTAMASE-RELATED"/>
    <property type="match status" value="1"/>
</dbReference>
<gene>
    <name evidence="2" type="ORF">METZ01_LOCUS117427</name>
</gene>